<dbReference type="VEuPathDB" id="CryptoDB:Cvel_23709"/>
<accession>A0A0G4GWX1</accession>
<keyword evidence="3 4" id="KW-0238">DNA-binding</keyword>
<feature type="compositionally biased region" description="Low complexity" evidence="5">
    <location>
        <begin position="77"/>
        <end position="96"/>
    </location>
</feature>
<dbReference type="Gene3D" id="2.40.50.140">
    <property type="entry name" value="Nucleic acid-binding proteins"/>
    <property type="match status" value="1"/>
</dbReference>
<dbReference type="SMART" id="SM00350">
    <property type="entry name" value="MCM"/>
    <property type="match status" value="1"/>
</dbReference>
<proteinExistence type="inferred from homology"/>
<feature type="domain" description="MCM C-terminal AAA(+) ATPase" evidence="6">
    <location>
        <begin position="553"/>
        <end position="796"/>
    </location>
</feature>
<dbReference type="InterPro" id="IPR041562">
    <property type="entry name" value="MCM_lid"/>
</dbReference>
<dbReference type="GO" id="GO:0017116">
    <property type="term" value="F:single-stranded DNA helicase activity"/>
    <property type="evidence" value="ECO:0007669"/>
    <property type="project" value="TreeGrafter"/>
</dbReference>
<feature type="region of interest" description="Disordered" evidence="5">
    <location>
        <begin position="139"/>
        <end position="193"/>
    </location>
</feature>
<reference evidence="7" key="1">
    <citation type="submission" date="2014-11" db="EMBL/GenBank/DDBJ databases">
        <authorList>
            <person name="Otto D Thomas"/>
            <person name="Naeem Raeece"/>
        </authorList>
    </citation>
    <scope>NUCLEOTIDE SEQUENCE</scope>
</reference>
<feature type="region of interest" description="Disordered" evidence="5">
    <location>
        <begin position="332"/>
        <end position="361"/>
    </location>
</feature>
<dbReference type="InterPro" id="IPR033762">
    <property type="entry name" value="MCM_OB"/>
</dbReference>
<evidence type="ECO:0000256" key="2">
    <source>
        <dbReference type="ARBA" id="ARBA00022840"/>
    </source>
</evidence>
<dbReference type="Pfam" id="PF00493">
    <property type="entry name" value="MCM"/>
    <property type="match status" value="1"/>
</dbReference>
<dbReference type="PhylomeDB" id="A0A0G4GWX1"/>
<keyword evidence="1 4" id="KW-0547">Nucleotide-binding</keyword>
<dbReference type="PANTHER" id="PTHR11630:SF47">
    <property type="entry name" value="DNA HELICASE MCM8"/>
    <property type="match status" value="1"/>
</dbReference>
<evidence type="ECO:0000256" key="3">
    <source>
        <dbReference type="ARBA" id="ARBA00023125"/>
    </source>
</evidence>
<gene>
    <name evidence="7" type="ORF">Cvel_23709</name>
</gene>
<evidence type="ECO:0000256" key="5">
    <source>
        <dbReference type="SAM" id="MobiDB-lite"/>
    </source>
</evidence>
<dbReference type="AlphaFoldDB" id="A0A0G4GWX1"/>
<name>A0A0G4GWX1_9ALVE</name>
<comment type="similarity">
    <text evidence="4">Belongs to the MCM family.</text>
</comment>
<feature type="compositionally biased region" description="Acidic residues" evidence="5">
    <location>
        <begin position="183"/>
        <end position="193"/>
    </location>
</feature>
<feature type="region of interest" description="Disordered" evidence="5">
    <location>
        <begin position="74"/>
        <end position="96"/>
    </location>
</feature>
<dbReference type="GO" id="GO:0042555">
    <property type="term" value="C:MCM complex"/>
    <property type="evidence" value="ECO:0007669"/>
    <property type="project" value="TreeGrafter"/>
</dbReference>
<dbReference type="GO" id="GO:0005524">
    <property type="term" value="F:ATP binding"/>
    <property type="evidence" value="ECO:0007669"/>
    <property type="project" value="UniProtKB-KW"/>
</dbReference>
<organism evidence="7">
    <name type="scientific">Chromera velia CCMP2878</name>
    <dbReference type="NCBI Taxonomy" id="1169474"/>
    <lineage>
        <taxon>Eukaryota</taxon>
        <taxon>Sar</taxon>
        <taxon>Alveolata</taxon>
        <taxon>Colpodellida</taxon>
        <taxon>Chromeraceae</taxon>
        <taxon>Chromera</taxon>
    </lineage>
</organism>
<dbReference type="PANTHER" id="PTHR11630">
    <property type="entry name" value="DNA REPLICATION LICENSING FACTOR MCM FAMILY MEMBER"/>
    <property type="match status" value="1"/>
</dbReference>
<dbReference type="GO" id="GO:0003697">
    <property type="term" value="F:single-stranded DNA binding"/>
    <property type="evidence" value="ECO:0007669"/>
    <property type="project" value="TreeGrafter"/>
</dbReference>
<dbReference type="Pfam" id="PF17855">
    <property type="entry name" value="MCM_lid"/>
    <property type="match status" value="1"/>
</dbReference>
<keyword evidence="2 4" id="KW-0067">ATP-binding</keyword>
<dbReference type="GO" id="GO:0005634">
    <property type="term" value="C:nucleus"/>
    <property type="evidence" value="ECO:0007669"/>
    <property type="project" value="TreeGrafter"/>
</dbReference>
<dbReference type="InterPro" id="IPR031327">
    <property type="entry name" value="MCM"/>
</dbReference>
<dbReference type="SUPFAM" id="SSF50249">
    <property type="entry name" value="Nucleic acid-binding proteins"/>
    <property type="match status" value="1"/>
</dbReference>
<evidence type="ECO:0000256" key="1">
    <source>
        <dbReference type="ARBA" id="ARBA00022741"/>
    </source>
</evidence>
<dbReference type="Gene3D" id="3.40.50.300">
    <property type="entry name" value="P-loop containing nucleotide triphosphate hydrolases"/>
    <property type="match status" value="1"/>
</dbReference>
<feature type="region of interest" description="Disordered" evidence="5">
    <location>
        <begin position="484"/>
        <end position="503"/>
    </location>
</feature>
<dbReference type="InterPro" id="IPR001208">
    <property type="entry name" value="MCM_dom"/>
</dbReference>
<dbReference type="EMBL" id="CDMZ01001630">
    <property type="protein sequence ID" value="CEM35408.1"/>
    <property type="molecule type" value="Genomic_DNA"/>
</dbReference>
<feature type="compositionally biased region" description="Gly residues" evidence="5">
    <location>
        <begin position="145"/>
        <end position="165"/>
    </location>
</feature>
<evidence type="ECO:0000256" key="4">
    <source>
        <dbReference type="RuleBase" id="RU004070"/>
    </source>
</evidence>
<dbReference type="SUPFAM" id="SSF52540">
    <property type="entry name" value="P-loop containing nucleoside triphosphate hydrolases"/>
    <property type="match status" value="1"/>
</dbReference>
<dbReference type="PROSITE" id="PS50051">
    <property type="entry name" value="MCM_2"/>
    <property type="match status" value="1"/>
</dbReference>
<sequence length="1027" mass="108542">MSIARLQELYFPDVVVNETTINAVNAFTAFFCTHRDLICEEFEECPSHLREAVCEIFVDYFALVSKTSPSIPSVTVGPSDGLSAPSSSSSSAAAGGLPPSSVVIPFDDALRQYPDKTLHVMAMAAHIVLENMRTELGTKESQRDAGGGTGWLGGGGGQPAGGGPVGRPRVGVQGRDGGAAEGGGEDDEDEDEPVVLQKKIQVRVYNLRPFTPLASLRADKIGHLLAVRGTIVRAAPSRPVPVVLTFTCVTCGSRFVQKSADGKGLVPRACQSKGCNGRVFVPDRKQALTTDFQKLKLQEDFSALYASSHGGSAASSAASSANAGGSVGLSQGVGQSQGVGMETSVGGERHTGGDPQRQRAPANVEMDAWGGNVECVTPGERVVVLGIVRAEEAGVGADRGRLGAAAVEGGKLSGSRSVFVLKLEVVSLASASTLTPLVRQMNACRDSSIGFAPEPPLGLGLLRASRVERGARWMHRIWACEDKEKGNGNGGGQRKRRKTGETTRAPFLDLTGGDGEAVEAQLRGGSGGAGRVSEFTEKELGFVAEFFSAVDDHFALLVASFAPHILGMESVKAALVLCLLGGVAVFEGAGEEEEEEESEGMKSGWRGGGLLSNILGGAGGEGVSDIRLRRRGEIHCLLAGSPGIGKSRLLAAAVRMSPKGVYVCGNTATGAGLTAAVVREPSTGDFALEAGALVLADGGMCGVDEFDKMANGERHSFLEAMEHQSVSVAKAGIVRPVSARCSVVAAANPKDGKYVAHKTLMENLKVTAALLSRFDLVFVIRDQMDPQHDLFMTQKLIKMRNLRPLDGDERGLSTQMMLEGGGGGGLSRLLDDSLVARCKAVQQTGDLLPAPLFQTLVRYARAFVAPRLSEPAKAELKRLYLQLREGVNEHSRSLPVTPRQLEALIRLSQARARAELSEEVTVSHVRDVWEIVQETELGSRDDVADPEAWKGPSGRLRTGKSPAAKAAIIRKALAQKFSKGASVSREDLKRLFGLYGVDRDMFDVVLEAVRDDGSLLKAGTDTFKVNV</sequence>
<evidence type="ECO:0000313" key="7">
    <source>
        <dbReference type="EMBL" id="CEM35408.1"/>
    </source>
</evidence>
<dbReference type="InterPro" id="IPR027417">
    <property type="entry name" value="P-loop_NTPase"/>
</dbReference>
<evidence type="ECO:0000259" key="6">
    <source>
        <dbReference type="PROSITE" id="PS50051"/>
    </source>
</evidence>
<dbReference type="Pfam" id="PF17207">
    <property type="entry name" value="MCM_OB"/>
    <property type="match status" value="1"/>
</dbReference>
<dbReference type="PRINTS" id="PR01657">
    <property type="entry name" value="MCMFAMILY"/>
</dbReference>
<dbReference type="InterPro" id="IPR012340">
    <property type="entry name" value="NA-bd_OB-fold"/>
</dbReference>
<protein>
    <recommendedName>
        <fullName evidence="6">MCM C-terminal AAA(+) ATPase domain-containing protein</fullName>
    </recommendedName>
</protein>